<comment type="caution">
    <text evidence="1">The sequence shown here is derived from an EMBL/GenBank/DDBJ whole genome shotgun (WGS) entry which is preliminary data.</text>
</comment>
<dbReference type="EMBL" id="JAACJK010000223">
    <property type="protein sequence ID" value="KAF5313683.1"/>
    <property type="molecule type" value="Genomic_DNA"/>
</dbReference>
<keyword evidence="2" id="KW-1185">Reference proteome</keyword>
<dbReference type="AlphaFoldDB" id="A0A8H5AZC3"/>
<organism evidence="1 2">
    <name type="scientific">Ephemerocybe angulata</name>
    <dbReference type="NCBI Taxonomy" id="980116"/>
    <lineage>
        <taxon>Eukaryota</taxon>
        <taxon>Fungi</taxon>
        <taxon>Dikarya</taxon>
        <taxon>Basidiomycota</taxon>
        <taxon>Agaricomycotina</taxon>
        <taxon>Agaricomycetes</taxon>
        <taxon>Agaricomycetidae</taxon>
        <taxon>Agaricales</taxon>
        <taxon>Agaricineae</taxon>
        <taxon>Psathyrellaceae</taxon>
        <taxon>Ephemerocybe</taxon>
    </lineage>
</organism>
<accession>A0A8H5AZC3</accession>
<proteinExistence type="predicted"/>
<sequence>MREGERRSMPGSLDGAHGLFTLDLRVTAVVKIRISVTEKEAGESRSYTEWLLVLALPPSPRHALPLASSL</sequence>
<dbReference type="Proteomes" id="UP000541558">
    <property type="component" value="Unassembled WGS sequence"/>
</dbReference>
<gene>
    <name evidence="1" type="ORF">D9611_010122</name>
</gene>
<name>A0A8H5AZC3_9AGAR</name>
<evidence type="ECO:0000313" key="2">
    <source>
        <dbReference type="Proteomes" id="UP000541558"/>
    </source>
</evidence>
<reference evidence="1 2" key="1">
    <citation type="journal article" date="2020" name="ISME J.">
        <title>Uncovering the hidden diversity of litter-decomposition mechanisms in mushroom-forming fungi.</title>
        <authorList>
            <person name="Floudas D."/>
            <person name="Bentzer J."/>
            <person name="Ahren D."/>
            <person name="Johansson T."/>
            <person name="Persson P."/>
            <person name="Tunlid A."/>
        </authorList>
    </citation>
    <scope>NUCLEOTIDE SEQUENCE [LARGE SCALE GENOMIC DNA]</scope>
    <source>
        <strain evidence="1 2">CBS 175.51</strain>
    </source>
</reference>
<protein>
    <submittedName>
        <fullName evidence="1">Uncharacterized protein</fullName>
    </submittedName>
</protein>
<evidence type="ECO:0000313" key="1">
    <source>
        <dbReference type="EMBL" id="KAF5313683.1"/>
    </source>
</evidence>